<accession>A0A8C7N1G8</accession>
<feature type="region of interest" description="Disordered" evidence="1">
    <location>
        <begin position="1"/>
        <end position="20"/>
    </location>
</feature>
<reference evidence="2" key="2">
    <citation type="submission" date="2025-09" db="UniProtKB">
        <authorList>
            <consortium name="Ensembl"/>
        </authorList>
    </citation>
    <scope>IDENTIFICATION</scope>
</reference>
<dbReference type="Proteomes" id="UP000694557">
    <property type="component" value="Unassembled WGS sequence"/>
</dbReference>
<name>A0A8C7N1G8_ONCKI</name>
<sequence length="92" mass="10124">MRMRFPTIRRCPGEGDGKKELAPPFRNPFVHDLRFTPLEKAKSQEAPPEHHHLSLVVYSCSVSIWSGVACPCEHYVLHCVLLNAGGGGGVIS</sequence>
<dbReference type="Ensembl" id="ENSOKIT00005101696.1">
    <property type="protein sequence ID" value="ENSOKIP00005095068.1"/>
    <property type="gene ID" value="ENSOKIG00005041590.1"/>
</dbReference>
<evidence type="ECO:0000313" key="2">
    <source>
        <dbReference type="Ensembl" id="ENSOKIP00005095068.1"/>
    </source>
</evidence>
<keyword evidence="3" id="KW-1185">Reference proteome</keyword>
<protein>
    <submittedName>
        <fullName evidence="2">Uncharacterized protein</fullName>
    </submittedName>
</protein>
<dbReference type="AlphaFoldDB" id="A0A8C7N1G8"/>
<evidence type="ECO:0000256" key="1">
    <source>
        <dbReference type="SAM" id="MobiDB-lite"/>
    </source>
</evidence>
<evidence type="ECO:0000313" key="3">
    <source>
        <dbReference type="Proteomes" id="UP000694557"/>
    </source>
</evidence>
<organism evidence="2 3">
    <name type="scientific">Oncorhynchus kisutch</name>
    <name type="common">Coho salmon</name>
    <name type="synonym">Salmo kisutch</name>
    <dbReference type="NCBI Taxonomy" id="8019"/>
    <lineage>
        <taxon>Eukaryota</taxon>
        <taxon>Metazoa</taxon>
        <taxon>Chordata</taxon>
        <taxon>Craniata</taxon>
        <taxon>Vertebrata</taxon>
        <taxon>Euteleostomi</taxon>
        <taxon>Actinopterygii</taxon>
        <taxon>Neopterygii</taxon>
        <taxon>Teleostei</taxon>
        <taxon>Protacanthopterygii</taxon>
        <taxon>Salmoniformes</taxon>
        <taxon>Salmonidae</taxon>
        <taxon>Salmoninae</taxon>
        <taxon>Oncorhynchus</taxon>
    </lineage>
</organism>
<feature type="compositionally biased region" description="Basic and acidic residues" evidence="1">
    <location>
        <begin position="11"/>
        <end position="20"/>
    </location>
</feature>
<reference evidence="2" key="1">
    <citation type="submission" date="2025-08" db="UniProtKB">
        <authorList>
            <consortium name="Ensembl"/>
        </authorList>
    </citation>
    <scope>IDENTIFICATION</scope>
</reference>
<dbReference type="GeneTree" id="ENSGT00940000179084"/>
<proteinExistence type="predicted"/>